<dbReference type="Proteomes" id="UP001652431">
    <property type="component" value="Unassembled WGS sequence"/>
</dbReference>
<feature type="transmembrane region" description="Helical" evidence="1">
    <location>
        <begin position="12"/>
        <end position="28"/>
    </location>
</feature>
<dbReference type="RefSeq" id="WP_158371854.1">
    <property type="nucleotide sequence ID" value="NZ_JAOQJU010000033.1"/>
</dbReference>
<dbReference type="EMBL" id="JAOQJU010000033">
    <property type="protein sequence ID" value="MCU6688026.1"/>
    <property type="molecule type" value="Genomic_DNA"/>
</dbReference>
<feature type="transmembrane region" description="Helical" evidence="1">
    <location>
        <begin position="69"/>
        <end position="87"/>
    </location>
</feature>
<feature type="transmembrane region" description="Helical" evidence="1">
    <location>
        <begin position="40"/>
        <end position="63"/>
    </location>
</feature>
<keyword evidence="3" id="KW-1185">Reference proteome</keyword>
<comment type="caution">
    <text evidence="2">The sequence shown here is derived from an EMBL/GenBank/DDBJ whole genome shotgun (WGS) entry which is preliminary data.</text>
</comment>
<evidence type="ECO:0000313" key="2">
    <source>
        <dbReference type="EMBL" id="MCU6688026.1"/>
    </source>
</evidence>
<evidence type="ECO:0000256" key="1">
    <source>
        <dbReference type="SAM" id="Phobius"/>
    </source>
</evidence>
<dbReference type="Pfam" id="PF09578">
    <property type="entry name" value="Spore_YabQ"/>
    <property type="match status" value="1"/>
</dbReference>
<protein>
    <submittedName>
        <fullName evidence="2">Spore cortex biosynthesis protein YabQ</fullName>
    </submittedName>
</protein>
<sequence>MPGIEEEGMVFVQALLAGMIVYCAYNCIRKFRRIVRHRLWVIAVEDVIYWIGISLFLTVQMYYASDGSIRWYFVLGVLLGCAGCAVVERRLKKIR</sequence>
<keyword evidence="1" id="KW-1133">Transmembrane helix</keyword>
<dbReference type="InterPro" id="IPR019074">
    <property type="entry name" value="YabQ"/>
</dbReference>
<proteinExistence type="predicted"/>
<gene>
    <name evidence="2" type="ORF">OCV99_16105</name>
</gene>
<organism evidence="2 3">
    <name type="scientific">Dorea acetigenes</name>
    <dbReference type="NCBI Taxonomy" id="2981787"/>
    <lineage>
        <taxon>Bacteria</taxon>
        <taxon>Bacillati</taxon>
        <taxon>Bacillota</taxon>
        <taxon>Clostridia</taxon>
        <taxon>Lachnospirales</taxon>
        <taxon>Lachnospiraceae</taxon>
        <taxon>Dorea</taxon>
    </lineage>
</organism>
<name>A0ABT2RRY2_9FIRM</name>
<evidence type="ECO:0000313" key="3">
    <source>
        <dbReference type="Proteomes" id="UP001652431"/>
    </source>
</evidence>
<keyword evidence="1" id="KW-0472">Membrane</keyword>
<reference evidence="2 3" key="1">
    <citation type="journal article" date="2021" name="ISME Commun">
        <title>Automated analysis of genomic sequences facilitates high-throughput and comprehensive description of bacteria.</title>
        <authorList>
            <person name="Hitch T.C.A."/>
        </authorList>
    </citation>
    <scope>NUCLEOTIDE SEQUENCE [LARGE SCALE GENOMIC DNA]</scope>
    <source>
        <strain evidence="2 3">Sanger_03</strain>
    </source>
</reference>
<dbReference type="NCBIfam" id="TIGR02893">
    <property type="entry name" value="spore_yabQ"/>
    <property type="match status" value="1"/>
</dbReference>
<accession>A0ABT2RRY2</accession>
<keyword evidence="1" id="KW-0812">Transmembrane</keyword>